<keyword evidence="1" id="KW-0812">Transmembrane</keyword>
<evidence type="ECO:0000313" key="3">
    <source>
        <dbReference type="Proteomes" id="UP001500416"/>
    </source>
</evidence>
<dbReference type="RefSeq" id="WP_343936677.1">
    <property type="nucleotide sequence ID" value="NZ_BAAABU010000015.1"/>
</dbReference>
<evidence type="ECO:0000256" key="1">
    <source>
        <dbReference type="SAM" id="Phobius"/>
    </source>
</evidence>
<keyword evidence="3" id="KW-1185">Reference proteome</keyword>
<evidence type="ECO:0000313" key="2">
    <source>
        <dbReference type="EMBL" id="GAA0247290.1"/>
    </source>
</evidence>
<dbReference type="EMBL" id="BAAABU010000015">
    <property type="protein sequence ID" value="GAA0247290.1"/>
    <property type="molecule type" value="Genomic_DNA"/>
</dbReference>
<keyword evidence="1" id="KW-1133">Transmembrane helix</keyword>
<protein>
    <recommendedName>
        <fullName evidence="4">Orc1-like AAA ATPase domain-containing protein</fullName>
    </recommendedName>
</protein>
<keyword evidence="1" id="KW-0472">Membrane</keyword>
<dbReference type="Gene3D" id="3.40.50.300">
    <property type="entry name" value="P-loop containing nucleotide triphosphate hydrolases"/>
    <property type="match status" value="1"/>
</dbReference>
<reference evidence="3" key="1">
    <citation type="journal article" date="2019" name="Int. J. Syst. Evol. Microbiol.">
        <title>The Global Catalogue of Microorganisms (GCM) 10K type strain sequencing project: providing services to taxonomists for standard genome sequencing and annotation.</title>
        <authorList>
            <consortium name="The Broad Institute Genomics Platform"/>
            <consortium name="The Broad Institute Genome Sequencing Center for Infectious Disease"/>
            <person name="Wu L."/>
            <person name="Ma J."/>
        </authorList>
    </citation>
    <scope>NUCLEOTIDE SEQUENCE [LARGE SCALE GENOMIC DNA]</scope>
    <source>
        <strain evidence="3">JCM 3380</strain>
    </source>
</reference>
<feature type="transmembrane region" description="Helical" evidence="1">
    <location>
        <begin position="1153"/>
        <end position="1174"/>
    </location>
</feature>
<accession>A0ABP3E2E9</accession>
<feature type="transmembrane region" description="Helical" evidence="1">
    <location>
        <begin position="1180"/>
        <end position="1198"/>
    </location>
</feature>
<comment type="caution">
    <text evidence="2">The sequence shown here is derived from an EMBL/GenBank/DDBJ whole genome shotgun (WGS) entry which is preliminary data.</text>
</comment>
<sequence>MNAGGLGEQLRTGLARLNREAHADSFGRFDARTLCRASLVPRWNADLAADLGLVPAPGFDDLVSRLEAAGLVERGIDPEGGDRSGAPHEAFWVRARRRREVGDHVRKRLGGAVVRQEYERLCDLIRGRWTGNDQLRRWLEVREFRDDPSGKLLMDRVDALLGAGDLSGAAETVATARLVGDVLGGALEGAVKRAQWRLDREYRTADDLDHLRGYFRRAGIEAAIHRLVAADDDQRWALHLMGDAGVGKTMVLRYLASGRLAEDFGLDPFPVARVDFDHLDPRYPEQRPVELLVALTDQLLGFAPSRAAEQYHRRVHDTADALHEELAKPDPDKQRARTLVTGAVERFARLVEELGSTVVLVLDTCEELAKLYAPGVSAPAIDRTFDLLEQLHDRVPRVRVVFAGRRWLVPPDSRAYGGPKLLPRPYVDVLRVAGFTAEEAVRFLDSRAVPEGLRAALLERSAVRGTDRYNPFELESYCAWARSDPDLVAEDLLDAPGDPYVERRIVARIQDPGVFAALPVAVALGRFDRVLITPTLRRMGVDPGSAFDGLAAQEWVTVVRLGPDGRPLVVEVDEHLRDRMRKVLASKEIGAPLDERRLGRDAAAVVSGSHRLSEVVAETVEAAMRLLPPDEAAALWEDVERRVTERDDWGWAVQVTARVSVVEAERPSPGPTVLAAVLATQAAARLHTGQPQGLVELWTEVQRTAHRHPDPELREVLALRGELGRTAAGAPIDHDDWRVLAARARARPEVADSLLAAAETMCVDLPVPPGLYLTLAELAGHPEPTIAAAASILFDGVLMRRGTHQPRASRLALSRLEAAREPAKHRDWVAPAGLLDRARLMRVLDALYGGTALDEAVWTSWRRDALPRRADDIDADRLVAATIDYELCHRVVPLAELPLELEHHSWPATEWLHHRLARPLVLAVADALSAANEPEAAVELLAEHKEQAVAGGTDARVVESCDLALLRLCRRHRRTDWAPVLRLAYEGSPRVRDEAWLVRRLVDDAEPDREPLSDYGYWRCVPDSVPPETEWHPADHLDVWETESLATDSVTHDLLPDTPRARAVAALLASDVRGLASPKLGVTLAQVAVDEYTAVGDRSATGHAIANQAAIANQGVSVFQTDRDLTSTWNDRFDSTNVSTITRQLFWARLAELARIDALMVAAMIVLVLLAVVLVLFPQWWLVLVPAGVALGAGAVALRGLGDRQLTPVDVVRVGGSRHRRITIEAERSLLAAEMDGRRQRRLRVIANHRRWRPRDEYPLDPAAAPGAVAATSVPMRGVRREGTYHAIGLKVERGLRGWGWEQWLGRARNRYGTNPLVFRVHDGVLPKSSFGATVFRGPWHLRPARSHDIPELDLRLLHLVGTPVDTSAGTYFRVEAGSGTSSARTGDREVLIDIERMATRPTKTLVLQAEPVDSDPLPLDTNRADFIRCATAAVDAGVDTVLVVPPLTDRLATRVIARIWDTVGHPEASTRDVLLMLAELRSLVAEHEAPGRGPRASLDLMLFHATFDRQETR</sequence>
<dbReference type="InterPro" id="IPR027417">
    <property type="entry name" value="P-loop_NTPase"/>
</dbReference>
<proteinExistence type="predicted"/>
<gene>
    <name evidence="2" type="ORF">GCM10010492_53660</name>
</gene>
<dbReference type="SUPFAM" id="SSF52540">
    <property type="entry name" value="P-loop containing nucleoside triphosphate hydrolases"/>
    <property type="match status" value="1"/>
</dbReference>
<organism evidence="2 3">
    <name type="scientific">Saccharothrix mutabilis subsp. mutabilis</name>
    <dbReference type="NCBI Taxonomy" id="66855"/>
    <lineage>
        <taxon>Bacteria</taxon>
        <taxon>Bacillati</taxon>
        <taxon>Actinomycetota</taxon>
        <taxon>Actinomycetes</taxon>
        <taxon>Pseudonocardiales</taxon>
        <taxon>Pseudonocardiaceae</taxon>
        <taxon>Saccharothrix</taxon>
    </lineage>
</organism>
<name>A0ABP3E2E9_9PSEU</name>
<evidence type="ECO:0008006" key="4">
    <source>
        <dbReference type="Google" id="ProtNLM"/>
    </source>
</evidence>
<dbReference type="Proteomes" id="UP001500416">
    <property type="component" value="Unassembled WGS sequence"/>
</dbReference>